<dbReference type="Gene3D" id="1.20.1740.10">
    <property type="entry name" value="Amino acid/polyamine transporter I"/>
    <property type="match status" value="1"/>
</dbReference>
<feature type="transmembrane region" description="Helical" evidence="10">
    <location>
        <begin position="158"/>
        <end position="181"/>
    </location>
</feature>
<dbReference type="PIRSF" id="PIRSF006060">
    <property type="entry name" value="AA_transporter"/>
    <property type="match status" value="1"/>
</dbReference>
<evidence type="ECO:0000256" key="10">
    <source>
        <dbReference type="SAM" id="Phobius"/>
    </source>
</evidence>
<gene>
    <name evidence="12" type="ORF">AB5J54_05490</name>
</gene>
<feature type="transmembrane region" description="Helical" evidence="10">
    <location>
        <begin position="401"/>
        <end position="422"/>
    </location>
</feature>
<name>A0AB39SXI4_9ACTN</name>
<keyword evidence="7 10" id="KW-1133">Transmembrane helix</keyword>
<evidence type="ECO:0000256" key="9">
    <source>
        <dbReference type="SAM" id="MobiDB-lite"/>
    </source>
</evidence>
<dbReference type="PANTHER" id="PTHR43495">
    <property type="entry name" value="GABA PERMEASE"/>
    <property type="match status" value="1"/>
</dbReference>
<feature type="transmembrane region" description="Helical" evidence="10">
    <location>
        <begin position="40"/>
        <end position="60"/>
    </location>
</feature>
<dbReference type="PANTHER" id="PTHR43495:SF2">
    <property type="entry name" value="D-SERINE_D-ALANINE_GLYCINE TRANSPORTER"/>
    <property type="match status" value="1"/>
</dbReference>
<keyword evidence="6" id="KW-0029">Amino-acid transport</keyword>
<evidence type="ECO:0000259" key="11">
    <source>
        <dbReference type="Pfam" id="PF00324"/>
    </source>
</evidence>
<dbReference type="GO" id="GO:0006865">
    <property type="term" value="P:amino acid transport"/>
    <property type="evidence" value="ECO:0007669"/>
    <property type="project" value="UniProtKB-KW"/>
</dbReference>
<proteinExistence type="inferred from homology"/>
<dbReference type="PROSITE" id="PS00218">
    <property type="entry name" value="AMINO_ACID_PERMEASE_1"/>
    <property type="match status" value="1"/>
</dbReference>
<dbReference type="EMBL" id="CP163444">
    <property type="protein sequence ID" value="XDQ70009.1"/>
    <property type="molecule type" value="Genomic_DNA"/>
</dbReference>
<evidence type="ECO:0000313" key="12">
    <source>
        <dbReference type="EMBL" id="XDQ70009.1"/>
    </source>
</evidence>
<feature type="region of interest" description="Disordered" evidence="9">
    <location>
        <begin position="455"/>
        <end position="479"/>
    </location>
</feature>
<feature type="transmembrane region" description="Helical" evidence="10">
    <location>
        <begin position="125"/>
        <end position="146"/>
    </location>
</feature>
<evidence type="ECO:0000256" key="7">
    <source>
        <dbReference type="ARBA" id="ARBA00022989"/>
    </source>
</evidence>
<dbReference type="GO" id="GO:0055085">
    <property type="term" value="P:transmembrane transport"/>
    <property type="evidence" value="ECO:0007669"/>
    <property type="project" value="InterPro"/>
</dbReference>
<evidence type="ECO:0000256" key="6">
    <source>
        <dbReference type="ARBA" id="ARBA00022970"/>
    </source>
</evidence>
<dbReference type="InterPro" id="IPR004840">
    <property type="entry name" value="Amino_acid_permease_CS"/>
</dbReference>
<evidence type="ECO:0000256" key="4">
    <source>
        <dbReference type="ARBA" id="ARBA00022475"/>
    </source>
</evidence>
<feature type="compositionally biased region" description="Low complexity" evidence="9">
    <location>
        <begin position="456"/>
        <end position="479"/>
    </location>
</feature>
<evidence type="ECO:0000256" key="1">
    <source>
        <dbReference type="ARBA" id="ARBA00004651"/>
    </source>
</evidence>
<comment type="similarity">
    <text evidence="2">Belongs to the amino acid-polyamine-organocation (APC) superfamily. Amino acid transporter (AAT) (TC 2.A.3.1) family.</text>
</comment>
<dbReference type="Pfam" id="PF00324">
    <property type="entry name" value="AA_permease"/>
    <property type="match status" value="1"/>
</dbReference>
<protein>
    <submittedName>
        <fullName evidence="12">Amino acid permease</fullName>
    </submittedName>
</protein>
<feature type="domain" description="Amino acid permease/ SLC12A" evidence="11">
    <location>
        <begin position="16"/>
        <end position="454"/>
    </location>
</feature>
<feature type="transmembrane region" description="Helical" evidence="10">
    <location>
        <begin position="274"/>
        <end position="299"/>
    </location>
</feature>
<evidence type="ECO:0000256" key="2">
    <source>
        <dbReference type="ARBA" id="ARBA00008583"/>
    </source>
</evidence>
<feature type="transmembrane region" description="Helical" evidence="10">
    <location>
        <begin position="357"/>
        <end position="381"/>
    </location>
</feature>
<organism evidence="12">
    <name type="scientific">Streptomyces sp. R44</name>
    <dbReference type="NCBI Taxonomy" id="3238633"/>
    <lineage>
        <taxon>Bacteria</taxon>
        <taxon>Bacillati</taxon>
        <taxon>Actinomycetota</taxon>
        <taxon>Actinomycetes</taxon>
        <taxon>Kitasatosporales</taxon>
        <taxon>Streptomycetaceae</taxon>
        <taxon>Streptomyces</taxon>
    </lineage>
</organism>
<dbReference type="InterPro" id="IPR004841">
    <property type="entry name" value="AA-permease/SLC12A_dom"/>
</dbReference>
<dbReference type="AlphaFoldDB" id="A0AB39SXI4"/>
<feature type="transmembrane region" description="Helical" evidence="10">
    <location>
        <begin position="428"/>
        <end position="446"/>
    </location>
</feature>
<sequence>MRTENAGLSRGLTSRHIRFIALGSAIGTGLFYGSSASIEAGGPAVLLAYLIGGAAVFLVLRSLGEMAVASPCAGSFGEYANRHLGPLAGFVTGWTYAFEMVIVAVADVTAIGVYMGFWFPEVPRWIWVLAAVLVVGALNLVSVKVFGELEFWLSLVKIVAIVAMIVVGIVVIAFGLGSGHVHVGIDNLWANGGFFAGGIDGLVISFAIVMFAFGGTEIIGVTAGEAESPEKTIPGAVNSIPLRIILFYVLTLAVIMSITPWQQISDSGSPFVQIFAGVGLKSAAAVLNVVVLTAALSAINSDIFAAGRTMYGLAERGHGPSVMRRTTPNGVPWVTTLVMIGALLLGVVMNAVVPGEIFLIISSIATFATVFVWVMILLTHIRARRAMSAEESAALKFPAPFWPYAQIVALVFMAAVLVLLGVHESTRVALQVGVVWLALLTVVYLLTVRRRRDRTPAGAAPSDAPAATTAAEEPAGISG</sequence>
<evidence type="ECO:0000256" key="3">
    <source>
        <dbReference type="ARBA" id="ARBA00022448"/>
    </source>
</evidence>
<keyword evidence="8 10" id="KW-0472">Membrane</keyword>
<evidence type="ECO:0000256" key="8">
    <source>
        <dbReference type="ARBA" id="ARBA00023136"/>
    </source>
</evidence>
<dbReference type="RefSeq" id="WP_369142756.1">
    <property type="nucleotide sequence ID" value="NZ_CP163444.1"/>
</dbReference>
<accession>A0AB39SXI4</accession>
<reference evidence="12" key="1">
    <citation type="submission" date="2024-07" db="EMBL/GenBank/DDBJ databases">
        <authorList>
            <person name="Yu S.T."/>
        </authorList>
    </citation>
    <scope>NUCLEOTIDE SEQUENCE</scope>
    <source>
        <strain evidence="12">R44</strain>
    </source>
</reference>
<comment type="subcellular location">
    <subcellularLocation>
        <location evidence="1">Cell membrane</location>
        <topology evidence="1">Multi-pass membrane protein</topology>
    </subcellularLocation>
</comment>
<feature type="transmembrane region" description="Helical" evidence="10">
    <location>
        <begin position="201"/>
        <end position="223"/>
    </location>
</feature>
<keyword evidence="5 10" id="KW-0812">Transmembrane</keyword>
<dbReference type="FunFam" id="1.20.1740.10:FF:000001">
    <property type="entry name" value="Amino acid permease"/>
    <property type="match status" value="1"/>
</dbReference>
<feature type="transmembrane region" description="Helical" evidence="10">
    <location>
        <begin position="331"/>
        <end position="351"/>
    </location>
</feature>
<keyword evidence="3" id="KW-0813">Transport</keyword>
<feature type="transmembrane region" description="Helical" evidence="10">
    <location>
        <begin position="16"/>
        <end position="34"/>
    </location>
</feature>
<keyword evidence="4" id="KW-1003">Cell membrane</keyword>
<feature type="transmembrane region" description="Helical" evidence="10">
    <location>
        <begin position="244"/>
        <end position="262"/>
    </location>
</feature>
<dbReference type="GO" id="GO:0005886">
    <property type="term" value="C:plasma membrane"/>
    <property type="evidence" value="ECO:0007669"/>
    <property type="project" value="UniProtKB-SubCell"/>
</dbReference>
<evidence type="ECO:0000256" key="5">
    <source>
        <dbReference type="ARBA" id="ARBA00022692"/>
    </source>
</evidence>